<dbReference type="GO" id="GO:0141148">
    <property type="term" value="F:enoyl-[acyl-carrier-protein] reductase (NADPH) activity"/>
    <property type="evidence" value="ECO:0007669"/>
    <property type="project" value="UniProtKB-EC"/>
</dbReference>
<dbReference type="InterPro" id="IPR013154">
    <property type="entry name" value="ADH-like_N"/>
</dbReference>
<dbReference type="SUPFAM" id="SSF50129">
    <property type="entry name" value="GroES-like"/>
    <property type="match status" value="1"/>
</dbReference>
<dbReference type="EC" id="1.3.1.104" evidence="11"/>
<proteinExistence type="inferred from homology"/>
<keyword evidence="8" id="KW-0443">Lipid metabolism</keyword>
<dbReference type="Gene3D" id="3.90.180.10">
    <property type="entry name" value="Medium-chain alcohol dehydrogenases, catalytic domain"/>
    <property type="match status" value="1"/>
</dbReference>
<evidence type="ECO:0000256" key="1">
    <source>
        <dbReference type="ARBA" id="ARBA00004173"/>
    </source>
</evidence>
<evidence type="ECO:0000256" key="5">
    <source>
        <dbReference type="ARBA" id="ARBA00022857"/>
    </source>
</evidence>
<comment type="subcellular location">
    <subcellularLocation>
        <location evidence="1">Mitochondrion</location>
    </subcellularLocation>
</comment>
<evidence type="ECO:0000256" key="6">
    <source>
        <dbReference type="ARBA" id="ARBA00022946"/>
    </source>
</evidence>
<dbReference type="WBParaSite" id="ACRNAN_Path_1320.g5178.t1">
    <property type="protein sequence ID" value="ACRNAN_Path_1320.g5178.t1"/>
    <property type="gene ID" value="ACRNAN_Path_1320.g5178"/>
</dbReference>
<evidence type="ECO:0000256" key="3">
    <source>
        <dbReference type="ARBA" id="ARBA00022516"/>
    </source>
</evidence>
<dbReference type="InterPro" id="IPR011032">
    <property type="entry name" value="GroES-like_sf"/>
</dbReference>
<organism evidence="15 16">
    <name type="scientific">Acrobeloides nanus</name>
    <dbReference type="NCBI Taxonomy" id="290746"/>
    <lineage>
        <taxon>Eukaryota</taxon>
        <taxon>Metazoa</taxon>
        <taxon>Ecdysozoa</taxon>
        <taxon>Nematoda</taxon>
        <taxon>Chromadorea</taxon>
        <taxon>Rhabditida</taxon>
        <taxon>Tylenchina</taxon>
        <taxon>Cephalobomorpha</taxon>
        <taxon>Cephaloboidea</taxon>
        <taxon>Cephalobidae</taxon>
        <taxon>Acrobeloides</taxon>
    </lineage>
</organism>
<evidence type="ECO:0000256" key="4">
    <source>
        <dbReference type="ARBA" id="ARBA00022832"/>
    </source>
</evidence>
<keyword evidence="7" id="KW-0560">Oxidoreductase</keyword>
<keyword evidence="10" id="KW-0275">Fatty acid biosynthesis</keyword>
<dbReference type="SMART" id="SM00829">
    <property type="entry name" value="PKS_ER"/>
    <property type="match status" value="1"/>
</dbReference>
<name>A0A914BYU9_9BILA</name>
<comment type="similarity">
    <text evidence="2">Belongs to the zinc-containing alcohol dehydrogenase family. Quinone oxidoreductase subfamily.</text>
</comment>
<dbReference type="PANTHER" id="PTHR43981:SF1">
    <property type="entry name" value="ENOYL-[ACYL-CARRIER-PROTEIN] REDUCTASE, MITOCHONDRIAL"/>
    <property type="match status" value="1"/>
</dbReference>
<keyword evidence="6" id="KW-0809">Transit peptide</keyword>
<dbReference type="AlphaFoldDB" id="A0A914BYU9"/>
<dbReference type="CDD" id="cd08290">
    <property type="entry name" value="ETR"/>
    <property type="match status" value="1"/>
</dbReference>
<keyword evidence="15" id="KW-1185">Reference proteome</keyword>
<reference evidence="16" key="1">
    <citation type="submission" date="2022-11" db="UniProtKB">
        <authorList>
            <consortium name="WormBaseParasite"/>
        </authorList>
    </citation>
    <scope>IDENTIFICATION</scope>
</reference>
<dbReference type="InterPro" id="IPR020843">
    <property type="entry name" value="ER"/>
</dbReference>
<keyword evidence="3" id="KW-0444">Lipid biosynthesis</keyword>
<keyword evidence="5" id="KW-0521">NADP</keyword>
<sequence length="361" mass="39717">MFLYGKFLENVKIGIRMTHIWSRCIQYEKHGPPNEVLSLHKSEISSEVSSNKVLVKWLASPINPLDINKIEGTYPWKKEFPIVGGSEGTGVIEKVGNNVHDLKPGDSVVSMGIGVPLWNEYCVVDNSQLMKIDSRLDLISAATLIINPPTAYAMLKDYVDLDAGDIVIQNAANSGVGRSVIQLAKIFGLKSINLIRDRPNVQELKNELRQLGADFVFTEEEFRNDGKKFLTSLGKPIRLAINGVGDRSCLAISSALSAGGTLITYGGMSKKSHLISTSSFVFKNIKAVGIAAGWLLPQKPGKVQAMFDHIQKLCINGQLKPPPVETYEMEQFSKAINRALEGKHGKQVLLLHPDSKLKNKL</sequence>
<dbReference type="GO" id="GO:0006633">
    <property type="term" value="P:fatty acid biosynthetic process"/>
    <property type="evidence" value="ECO:0007669"/>
    <property type="project" value="UniProtKB-KW"/>
</dbReference>
<dbReference type="InterPro" id="IPR036291">
    <property type="entry name" value="NAD(P)-bd_dom_sf"/>
</dbReference>
<evidence type="ECO:0000256" key="13">
    <source>
        <dbReference type="ARBA" id="ARBA00042123"/>
    </source>
</evidence>
<evidence type="ECO:0000313" key="16">
    <source>
        <dbReference type="WBParaSite" id="ACRNAN_Path_1320.g5178.t1"/>
    </source>
</evidence>
<evidence type="ECO:0000256" key="10">
    <source>
        <dbReference type="ARBA" id="ARBA00023160"/>
    </source>
</evidence>
<evidence type="ECO:0000259" key="14">
    <source>
        <dbReference type="SMART" id="SM00829"/>
    </source>
</evidence>
<dbReference type="Proteomes" id="UP000887540">
    <property type="component" value="Unplaced"/>
</dbReference>
<accession>A0A914BYU9</accession>
<dbReference type="PANTHER" id="PTHR43981">
    <property type="entry name" value="ENOYL-[ACYL-CARRIER-PROTEIN] REDUCTASE, MITOCHONDRIAL"/>
    <property type="match status" value="1"/>
</dbReference>
<dbReference type="SUPFAM" id="SSF51735">
    <property type="entry name" value="NAD(P)-binding Rossmann-fold domains"/>
    <property type="match status" value="1"/>
</dbReference>
<dbReference type="Pfam" id="PF08240">
    <property type="entry name" value="ADH_N"/>
    <property type="match status" value="1"/>
</dbReference>
<dbReference type="InterPro" id="IPR051034">
    <property type="entry name" value="Mito_Enoyl-ACP_Reductase"/>
</dbReference>
<dbReference type="Pfam" id="PF00107">
    <property type="entry name" value="ADH_zinc_N"/>
    <property type="match status" value="1"/>
</dbReference>
<evidence type="ECO:0000256" key="8">
    <source>
        <dbReference type="ARBA" id="ARBA00023098"/>
    </source>
</evidence>
<evidence type="ECO:0000256" key="11">
    <source>
        <dbReference type="ARBA" id="ARBA00038963"/>
    </source>
</evidence>
<evidence type="ECO:0000256" key="9">
    <source>
        <dbReference type="ARBA" id="ARBA00023128"/>
    </source>
</evidence>
<keyword evidence="9" id="KW-0496">Mitochondrion</keyword>
<evidence type="ECO:0000256" key="2">
    <source>
        <dbReference type="ARBA" id="ARBA00010371"/>
    </source>
</evidence>
<keyword evidence="4" id="KW-0276">Fatty acid metabolism</keyword>
<dbReference type="InterPro" id="IPR013149">
    <property type="entry name" value="ADH-like_C"/>
</dbReference>
<evidence type="ECO:0000256" key="12">
    <source>
        <dbReference type="ARBA" id="ARBA00041058"/>
    </source>
</evidence>
<feature type="domain" description="Enoyl reductase (ER)" evidence="14">
    <location>
        <begin position="31"/>
        <end position="349"/>
    </location>
</feature>
<evidence type="ECO:0000313" key="15">
    <source>
        <dbReference type="Proteomes" id="UP000887540"/>
    </source>
</evidence>
<dbReference type="Gene3D" id="3.40.50.720">
    <property type="entry name" value="NAD(P)-binding Rossmann-like Domain"/>
    <property type="match status" value="1"/>
</dbReference>
<dbReference type="GO" id="GO:0005739">
    <property type="term" value="C:mitochondrion"/>
    <property type="evidence" value="ECO:0007669"/>
    <property type="project" value="UniProtKB-SubCell"/>
</dbReference>
<evidence type="ECO:0000256" key="7">
    <source>
        <dbReference type="ARBA" id="ARBA00023002"/>
    </source>
</evidence>
<protein>
    <recommendedName>
        <fullName evidence="12">Enoyl-[acyl-carrier-protein] reductase, mitochondrial</fullName>
        <ecNumber evidence="11">1.3.1.104</ecNumber>
    </recommendedName>
    <alternativeName>
        <fullName evidence="13">2-enoyl thioester reductase</fullName>
    </alternativeName>
</protein>